<gene>
    <name evidence="10" type="ORF">ACJIZ3_023566</name>
</gene>
<keyword evidence="11" id="KW-1185">Reference proteome</keyword>
<protein>
    <recommendedName>
        <fullName evidence="2">RING-type E3 ubiquitin transferase</fullName>
        <ecNumber evidence="2">2.3.2.27</ecNumber>
    </recommendedName>
</protein>
<dbReference type="Pfam" id="PF13639">
    <property type="entry name" value="zf-RING_2"/>
    <property type="match status" value="1"/>
</dbReference>
<dbReference type="EC" id="2.3.2.27" evidence="2"/>
<dbReference type="GO" id="GO:0061630">
    <property type="term" value="F:ubiquitin protein ligase activity"/>
    <property type="evidence" value="ECO:0007669"/>
    <property type="project" value="UniProtKB-EC"/>
</dbReference>
<evidence type="ECO:0000259" key="9">
    <source>
        <dbReference type="PROSITE" id="PS50089"/>
    </source>
</evidence>
<dbReference type="InterPro" id="IPR001841">
    <property type="entry name" value="Znf_RING"/>
</dbReference>
<proteinExistence type="predicted"/>
<organism evidence="10 11">
    <name type="scientific">Penstemon smallii</name>
    <dbReference type="NCBI Taxonomy" id="265156"/>
    <lineage>
        <taxon>Eukaryota</taxon>
        <taxon>Viridiplantae</taxon>
        <taxon>Streptophyta</taxon>
        <taxon>Embryophyta</taxon>
        <taxon>Tracheophyta</taxon>
        <taxon>Spermatophyta</taxon>
        <taxon>Magnoliopsida</taxon>
        <taxon>eudicotyledons</taxon>
        <taxon>Gunneridae</taxon>
        <taxon>Pentapetalae</taxon>
        <taxon>asterids</taxon>
        <taxon>lamiids</taxon>
        <taxon>Lamiales</taxon>
        <taxon>Plantaginaceae</taxon>
        <taxon>Cheloneae</taxon>
        <taxon>Penstemon</taxon>
    </lineage>
</organism>
<feature type="domain" description="RING-type" evidence="9">
    <location>
        <begin position="167"/>
        <end position="209"/>
    </location>
</feature>
<keyword evidence="7" id="KW-0862">Zinc</keyword>
<dbReference type="GO" id="GO:0008270">
    <property type="term" value="F:zinc ion binding"/>
    <property type="evidence" value="ECO:0007669"/>
    <property type="project" value="UniProtKB-KW"/>
</dbReference>
<dbReference type="PANTHER" id="PTHR22937">
    <property type="entry name" value="E3 UBIQUITIN-PROTEIN LIGASE RNF165"/>
    <property type="match status" value="1"/>
</dbReference>
<dbReference type="Gene3D" id="3.30.40.10">
    <property type="entry name" value="Zinc/RING finger domain, C3HC4 (zinc finger)"/>
    <property type="match status" value="1"/>
</dbReference>
<comment type="caution">
    <text evidence="10">The sequence shown here is derived from an EMBL/GenBank/DDBJ whole genome shotgun (WGS) entry which is preliminary data.</text>
</comment>
<dbReference type="SMART" id="SM00184">
    <property type="entry name" value="RING"/>
    <property type="match status" value="1"/>
</dbReference>
<evidence type="ECO:0000256" key="7">
    <source>
        <dbReference type="ARBA" id="ARBA00022833"/>
    </source>
</evidence>
<dbReference type="AlphaFoldDB" id="A0ABD3TRT4"/>
<comment type="catalytic activity">
    <reaction evidence="1">
        <text>S-ubiquitinyl-[E2 ubiquitin-conjugating enzyme]-L-cysteine + [acceptor protein]-L-lysine = [E2 ubiquitin-conjugating enzyme]-L-cysteine + N(6)-ubiquitinyl-[acceptor protein]-L-lysine.</text>
        <dbReference type="EC" id="2.3.2.27"/>
    </reaction>
</comment>
<evidence type="ECO:0000256" key="3">
    <source>
        <dbReference type="ARBA" id="ARBA00022679"/>
    </source>
</evidence>
<dbReference type="PANTHER" id="PTHR22937:SF163">
    <property type="entry name" value="RING-TYPE E3 UBIQUITIN TRANSFERASE"/>
    <property type="match status" value="1"/>
</dbReference>
<sequence length="216" mass="24831">MAYVWRHQNRPQPPNQPITRYVPLTMFGTMPPMFVAQDDAHAHNTIPPFFIFPIMPQQRYIGQERNLSFTHSHGVTRPRSSYDNIPTHVGRGGFTNVNSERQPNSSGGNLMVSREDDTLLLSFVLDQSINQENPTPTDGLSESVIDRHLRTRDCNLARRNHNDDELCVVCQDVLCQENEKICILDCGHEFHHDCIRKWLLQRNFCPVCKATAIHLD</sequence>
<dbReference type="Proteomes" id="UP001634393">
    <property type="component" value="Unassembled WGS sequence"/>
</dbReference>
<evidence type="ECO:0000256" key="6">
    <source>
        <dbReference type="ARBA" id="ARBA00022786"/>
    </source>
</evidence>
<name>A0ABD3TRT4_9LAMI</name>
<dbReference type="PROSITE" id="PS50089">
    <property type="entry name" value="ZF_RING_2"/>
    <property type="match status" value="1"/>
</dbReference>
<dbReference type="InterPro" id="IPR045191">
    <property type="entry name" value="MBR1/2-like"/>
</dbReference>
<evidence type="ECO:0000256" key="4">
    <source>
        <dbReference type="ARBA" id="ARBA00022723"/>
    </source>
</evidence>
<evidence type="ECO:0000313" key="11">
    <source>
        <dbReference type="Proteomes" id="UP001634393"/>
    </source>
</evidence>
<accession>A0ABD3TRT4</accession>
<keyword evidence="6" id="KW-0833">Ubl conjugation pathway</keyword>
<evidence type="ECO:0000256" key="1">
    <source>
        <dbReference type="ARBA" id="ARBA00000900"/>
    </source>
</evidence>
<evidence type="ECO:0000256" key="5">
    <source>
        <dbReference type="ARBA" id="ARBA00022771"/>
    </source>
</evidence>
<dbReference type="SUPFAM" id="SSF57850">
    <property type="entry name" value="RING/U-box"/>
    <property type="match status" value="1"/>
</dbReference>
<evidence type="ECO:0000256" key="2">
    <source>
        <dbReference type="ARBA" id="ARBA00012483"/>
    </source>
</evidence>
<evidence type="ECO:0000256" key="8">
    <source>
        <dbReference type="PROSITE-ProRule" id="PRU00175"/>
    </source>
</evidence>
<dbReference type="EMBL" id="JBJXBP010000003">
    <property type="protein sequence ID" value="KAL3838975.1"/>
    <property type="molecule type" value="Genomic_DNA"/>
</dbReference>
<keyword evidence="4" id="KW-0479">Metal-binding</keyword>
<dbReference type="InterPro" id="IPR013083">
    <property type="entry name" value="Znf_RING/FYVE/PHD"/>
</dbReference>
<keyword evidence="5 8" id="KW-0863">Zinc-finger</keyword>
<reference evidence="10 11" key="1">
    <citation type="submission" date="2024-12" db="EMBL/GenBank/DDBJ databases">
        <title>The unique morphological basis and parallel evolutionary history of personate flowers in Penstemon.</title>
        <authorList>
            <person name="Depatie T.H."/>
            <person name="Wessinger C.A."/>
        </authorList>
    </citation>
    <scope>NUCLEOTIDE SEQUENCE [LARGE SCALE GENOMIC DNA]</scope>
    <source>
        <strain evidence="10">WTNN_2</strain>
        <tissue evidence="10">Leaf</tissue>
    </source>
</reference>
<keyword evidence="3" id="KW-0808">Transferase</keyword>
<evidence type="ECO:0000313" key="10">
    <source>
        <dbReference type="EMBL" id="KAL3838975.1"/>
    </source>
</evidence>